<dbReference type="Pfam" id="PF04536">
    <property type="entry name" value="TPM_phosphatase"/>
    <property type="match status" value="1"/>
</dbReference>
<feature type="domain" description="TPM" evidence="4">
    <location>
        <begin position="36"/>
        <end position="154"/>
    </location>
</feature>
<evidence type="ECO:0000313" key="6">
    <source>
        <dbReference type="Proteomes" id="UP000467148"/>
    </source>
</evidence>
<feature type="signal peptide" evidence="3">
    <location>
        <begin position="1"/>
        <end position="26"/>
    </location>
</feature>
<dbReference type="KEGG" id="mhev:MHEL_00870"/>
<evidence type="ECO:0000256" key="2">
    <source>
        <dbReference type="SAM" id="Phobius"/>
    </source>
</evidence>
<evidence type="ECO:0000256" key="3">
    <source>
        <dbReference type="SAM" id="SignalP"/>
    </source>
</evidence>
<dbReference type="EMBL" id="AP022596">
    <property type="protein sequence ID" value="BBY61844.1"/>
    <property type="molecule type" value="Genomic_DNA"/>
</dbReference>
<evidence type="ECO:0000256" key="1">
    <source>
        <dbReference type="SAM" id="MobiDB-lite"/>
    </source>
</evidence>
<dbReference type="RefSeq" id="WP_163745748.1">
    <property type="nucleotide sequence ID" value="NZ_AP022596.1"/>
</dbReference>
<evidence type="ECO:0000313" key="5">
    <source>
        <dbReference type="EMBL" id="BBY61844.1"/>
    </source>
</evidence>
<accession>A0A7I7SXT6</accession>
<name>A0A7I7SXT6_9MYCO</name>
<dbReference type="AlphaFoldDB" id="A0A7I7SXT6"/>
<dbReference type="Proteomes" id="UP000467148">
    <property type="component" value="Chromosome"/>
</dbReference>
<keyword evidence="2" id="KW-1133">Transmembrane helix</keyword>
<proteinExistence type="predicted"/>
<gene>
    <name evidence="5" type="ORF">MHEL_00870</name>
</gene>
<reference evidence="5 6" key="1">
    <citation type="journal article" date="2019" name="Emerg. Microbes Infect.">
        <title>Comprehensive subspecies identification of 175 nontuberculous mycobacteria species based on 7547 genomic profiles.</title>
        <authorList>
            <person name="Matsumoto Y."/>
            <person name="Kinjo T."/>
            <person name="Motooka D."/>
            <person name="Nabeya D."/>
            <person name="Jung N."/>
            <person name="Uechi K."/>
            <person name="Horii T."/>
            <person name="Iida T."/>
            <person name="Fujita J."/>
            <person name="Nakamura S."/>
        </authorList>
    </citation>
    <scope>NUCLEOTIDE SEQUENCE [LARGE SCALE GENOMIC DNA]</scope>
    <source>
        <strain evidence="5 6">JCM 30396</strain>
    </source>
</reference>
<keyword evidence="6" id="KW-1185">Reference proteome</keyword>
<dbReference type="InterPro" id="IPR007621">
    <property type="entry name" value="TPM_dom"/>
</dbReference>
<feature type="transmembrane region" description="Helical" evidence="2">
    <location>
        <begin position="164"/>
        <end position="185"/>
    </location>
</feature>
<protein>
    <submittedName>
        <fullName evidence="5">Membrane protein</fullName>
    </submittedName>
</protein>
<feature type="chain" id="PRO_5029893944" evidence="3">
    <location>
        <begin position="27"/>
        <end position="684"/>
    </location>
</feature>
<dbReference type="Gene3D" id="3.10.310.50">
    <property type="match status" value="1"/>
</dbReference>
<evidence type="ECO:0000259" key="4">
    <source>
        <dbReference type="Pfam" id="PF04536"/>
    </source>
</evidence>
<organism evidence="5 6">
    <name type="scientific">Mycolicibacterium helvum</name>
    <dbReference type="NCBI Taxonomy" id="1534349"/>
    <lineage>
        <taxon>Bacteria</taxon>
        <taxon>Bacillati</taxon>
        <taxon>Actinomycetota</taxon>
        <taxon>Actinomycetes</taxon>
        <taxon>Mycobacteriales</taxon>
        <taxon>Mycobacteriaceae</taxon>
        <taxon>Mycolicibacterium</taxon>
    </lineage>
</organism>
<keyword evidence="2" id="KW-0812">Transmembrane</keyword>
<keyword evidence="3" id="KW-0732">Signal</keyword>
<feature type="compositionally biased region" description="Gly residues" evidence="1">
    <location>
        <begin position="640"/>
        <end position="661"/>
    </location>
</feature>
<sequence>MRLTRVLSLLAAILTAATLVAPAAVADPPFRLPNYVTDDLGILTHNQLTEVQQAVDALYRDRHIRLWVVYVRSFSPQTSMGWTQATRQASDLGDFDAILAVAVLDRSYYFQVPSDAVGGAAAEVDALRRDKIEPALHNDHWADAAIAAADGLTTVGTGSSNRSWLKPLLIVLAVIVLAISALLLWSYRRSRKRHEAQLAAAKRVDPTNAKALAAVPLDVLDELSRSIVVDVDNAVRTSTNELALAAEEFNHQQTDRFKRAVENAKSTLQQAFNVRLVLDDEYFETPEDRRNLLTRVVVAAARANRELDAQTKSFHELRDLVINAPDRLDSLTQKLVDISARIDPAKAKLTQLHGEFAETALVSVARNADAAKERLDFADHSISRARELVARPATGGQSELVDCVRAAEAALQQAGSILDAVDSAASDIRRAVATLPAAIDDTQQGINEAVAQLTQGGLSNAEELTKGRDAAVAAVAAAQANGSADPLGAFTQLTQADAELDRLLAGVTQERATAERLSRSFDKALFTAESRVRSVTDYIDTRRGSVGPEARTRLSEAARQLEAAQAKQKTNITEAIAHANGASRLAAQAQQLANDDVEWTQQRYMNNNAGQRDPVETAAMVGGIILRALANGASSPRYRSGGGSTSSSGGGSTSSSGGGGWTSSTYGGSSGSSGGGMLGGGGRF</sequence>
<feature type="compositionally biased region" description="Gly residues" evidence="1">
    <location>
        <begin position="668"/>
        <end position="684"/>
    </location>
</feature>
<keyword evidence="2" id="KW-0472">Membrane</keyword>
<feature type="region of interest" description="Disordered" evidence="1">
    <location>
        <begin position="633"/>
        <end position="684"/>
    </location>
</feature>